<feature type="domain" description="Transposase IS66 C-terminal" evidence="2">
    <location>
        <begin position="330"/>
        <end position="367"/>
    </location>
</feature>
<dbReference type="STRING" id="1121022.GCA_000376105_04115"/>
<evidence type="ECO:0000259" key="1">
    <source>
        <dbReference type="Pfam" id="PF03050"/>
    </source>
</evidence>
<feature type="domain" description="Transposase IS66 central" evidence="1">
    <location>
        <begin position="39"/>
        <end position="323"/>
    </location>
</feature>
<dbReference type="Pfam" id="PF03050">
    <property type="entry name" value="DDE_Tnp_IS66"/>
    <property type="match status" value="1"/>
</dbReference>
<dbReference type="Pfam" id="PF13817">
    <property type="entry name" value="DDE_Tnp_IS66_C"/>
    <property type="match status" value="1"/>
</dbReference>
<dbReference type="eggNOG" id="COG2433">
    <property type="taxonomic scope" value="Bacteria"/>
</dbReference>
<dbReference type="EMBL" id="AWGB01000074">
    <property type="protein sequence ID" value="ESQ82785.1"/>
    <property type="molecule type" value="Genomic_DNA"/>
</dbReference>
<protein>
    <submittedName>
        <fullName evidence="3">Uncharacterized protein</fullName>
    </submittedName>
</protein>
<comment type="caution">
    <text evidence="3">The sequence shown here is derived from an EMBL/GenBank/DDBJ whole genome shotgun (WGS) entry which is preliminary data.</text>
</comment>
<dbReference type="PANTHER" id="PTHR33678">
    <property type="entry name" value="BLL1576 PROTEIN"/>
    <property type="match status" value="1"/>
</dbReference>
<gene>
    <name evidence="3" type="ORF">ABENE_20765</name>
</gene>
<organism evidence="3 4">
    <name type="scientific">Asticcacaulis benevestitus DSM 16100 = ATCC BAA-896</name>
    <dbReference type="NCBI Taxonomy" id="1121022"/>
    <lineage>
        <taxon>Bacteria</taxon>
        <taxon>Pseudomonadati</taxon>
        <taxon>Pseudomonadota</taxon>
        <taxon>Alphaproteobacteria</taxon>
        <taxon>Caulobacterales</taxon>
        <taxon>Caulobacteraceae</taxon>
        <taxon>Asticcacaulis</taxon>
    </lineage>
</organism>
<accession>V4PBX4</accession>
<dbReference type="AlphaFoldDB" id="V4PBX4"/>
<reference evidence="3 4" key="1">
    <citation type="journal article" date="2014" name="Nature">
        <title>Sequential evolution of bacterial morphology by co-option of a developmental regulator.</title>
        <authorList>
            <person name="Jiang C."/>
            <person name="Brown P.J."/>
            <person name="Ducret A."/>
            <person name="Brun Y.V."/>
        </authorList>
    </citation>
    <scope>NUCLEOTIDE SEQUENCE [LARGE SCALE GENOMIC DNA]</scope>
    <source>
        <strain evidence="3 4">DSM 16100</strain>
    </source>
</reference>
<dbReference type="InterPro" id="IPR039552">
    <property type="entry name" value="IS66_C"/>
</dbReference>
<proteinExistence type="predicted"/>
<evidence type="ECO:0000313" key="4">
    <source>
        <dbReference type="Proteomes" id="UP000017837"/>
    </source>
</evidence>
<dbReference type="PATRIC" id="fig|1121022.4.peg.4254"/>
<evidence type="ECO:0000259" key="2">
    <source>
        <dbReference type="Pfam" id="PF13817"/>
    </source>
</evidence>
<keyword evidence="4" id="KW-1185">Reference proteome</keyword>
<name>V4PBX4_9CAUL</name>
<dbReference type="InterPro" id="IPR052344">
    <property type="entry name" value="Transposase-related"/>
</dbReference>
<sequence length="380" mass="42922">MEHVPESVKIVRHVEKRMICKDCDTTVAGEMPKLPIERGKPGPGLLAHIMVAKFDDHIPLYRLSEMYDRLGIDISRSVMADWVGRVSVLIDPIVLLIKAYINDADRIHTDDTPVDVLDPGRGKTATGRLWVYVFDGSGHQDPKPKAVAYYYSSDRKGVHPADHLATFSGVMHADGYGGYKKLYGNQITEAACMAHVRRKFHDVIKLKASPVAEEALTRIGALYDIEDRIRGMTADERRSMRQQHARPILDDLKVWIKDTLPTVPQKHKLAEAMRYALSRWDALSVYIDDGRVEIDNNIAERAIRPIGIGRKNWLFAGSDKGGERIANVLTLIETAKMHGHNPEVYFTQILSVIKAYPKERLHELLPWIMPPAKNKLEKAV</sequence>
<dbReference type="InterPro" id="IPR004291">
    <property type="entry name" value="Transposase_IS66_central"/>
</dbReference>
<dbReference type="PANTHER" id="PTHR33678:SF1">
    <property type="entry name" value="BLL1576 PROTEIN"/>
    <property type="match status" value="1"/>
</dbReference>
<dbReference type="Proteomes" id="UP000017837">
    <property type="component" value="Unassembled WGS sequence"/>
</dbReference>
<dbReference type="NCBIfam" id="NF033517">
    <property type="entry name" value="transpos_IS66"/>
    <property type="match status" value="1"/>
</dbReference>
<evidence type="ECO:0000313" key="3">
    <source>
        <dbReference type="EMBL" id="ESQ82785.1"/>
    </source>
</evidence>